<dbReference type="EMBL" id="CP027665">
    <property type="protein sequence ID" value="AVO38617.1"/>
    <property type="molecule type" value="Genomic_DNA"/>
</dbReference>
<evidence type="ECO:0000256" key="6">
    <source>
        <dbReference type="ARBA" id="ARBA00022723"/>
    </source>
</evidence>
<dbReference type="GO" id="GO:0016740">
    <property type="term" value="F:transferase activity"/>
    <property type="evidence" value="ECO:0007669"/>
    <property type="project" value="UniProtKB-UniRule"/>
</dbReference>
<protein>
    <recommendedName>
        <fullName evidence="3 10">FAD:protein FMN transferase</fullName>
        <ecNumber evidence="2 10">2.7.1.180</ecNumber>
    </recommendedName>
</protein>
<evidence type="ECO:0000256" key="1">
    <source>
        <dbReference type="ARBA" id="ARBA00001946"/>
    </source>
</evidence>
<keyword evidence="6 10" id="KW-0479">Metal-binding</keyword>
<feature type="signal peptide" evidence="10">
    <location>
        <begin position="1"/>
        <end position="23"/>
    </location>
</feature>
<comment type="function">
    <text evidence="10">Flavin transferase that catalyzes the transfer of the FMN moiety of FAD and its covalent binding to the hydroxyl group of a threonine residue in a target flavoprotein.</text>
</comment>
<keyword evidence="5 10" id="KW-0808">Transferase</keyword>
<evidence type="ECO:0000313" key="12">
    <source>
        <dbReference type="Proteomes" id="UP000237655"/>
    </source>
</evidence>
<dbReference type="SUPFAM" id="SSF143631">
    <property type="entry name" value="ApbE-like"/>
    <property type="match status" value="1"/>
</dbReference>
<evidence type="ECO:0000256" key="2">
    <source>
        <dbReference type="ARBA" id="ARBA00011955"/>
    </source>
</evidence>
<dbReference type="EC" id="2.7.1.180" evidence="2 10"/>
<keyword evidence="10" id="KW-0472">Membrane</keyword>
<keyword evidence="10" id="KW-0732">Signal</keyword>
<evidence type="ECO:0000256" key="8">
    <source>
        <dbReference type="ARBA" id="ARBA00022842"/>
    </source>
</evidence>
<comment type="cofactor">
    <cofactor evidence="1 10">
        <name>Mg(2+)</name>
        <dbReference type="ChEBI" id="CHEBI:18420"/>
    </cofactor>
</comment>
<dbReference type="Gene3D" id="3.10.520.10">
    <property type="entry name" value="ApbE-like domains"/>
    <property type="match status" value="1"/>
</dbReference>
<keyword evidence="8 10" id="KW-0460">Magnesium</keyword>
<sequence length="313" mass="32647">MTSRRRFLTISAAALGCSGLPAAASTPVARWRGRAMGAQTGMVLVGLDDTGARRAFHAVERELARLERIFSLYVTDSQLSQLNATGILKSPAPELLEVLSLSDALNAASGGAFDPSLQPLWLLRARTAAQGRAATPGELDAARALVGWDEVRFDAGSVRLAPGMALTLNGVAQGFVTDRIAALLRGRGLHDVLVDMGEIAALGRRADGADWTAGIARPDGRIVNRVALRDRALATSAPEGTLLGANQGHILDPRAPSGAPKHGLVAVSADRAAVADGLSTALCLLSKEEAGQTLLAFSGARLETLEQLQEKPT</sequence>
<dbReference type="GO" id="GO:0046872">
    <property type="term" value="F:metal ion binding"/>
    <property type="evidence" value="ECO:0007669"/>
    <property type="project" value="UniProtKB-UniRule"/>
</dbReference>
<evidence type="ECO:0000256" key="10">
    <source>
        <dbReference type="RuleBase" id="RU363002"/>
    </source>
</evidence>
<dbReference type="Pfam" id="PF02424">
    <property type="entry name" value="ApbE"/>
    <property type="match status" value="1"/>
</dbReference>
<dbReference type="GO" id="GO:0005886">
    <property type="term" value="C:plasma membrane"/>
    <property type="evidence" value="ECO:0007669"/>
    <property type="project" value="UniProtKB-SubCell"/>
</dbReference>
<evidence type="ECO:0000256" key="4">
    <source>
        <dbReference type="ARBA" id="ARBA00022630"/>
    </source>
</evidence>
<keyword evidence="4 10" id="KW-0285">Flavoprotein</keyword>
<organism evidence="11 12">
    <name type="scientific">Pukyongiella litopenaei</name>
    <dbReference type="NCBI Taxonomy" id="2605946"/>
    <lineage>
        <taxon>Bacteria</taxon>
        <taxon>Pseudomonadati</taxon>
        <taxon>Pseudomonadota</taxon>
        <taxon>Alphaproteobacteria</taxon>
        <taxon>Rhodobacterales</taxon>
        <taxon>Paracoccaceae</taxon>
        <taxon>Pukyongiella</taxon>
    </lineage>
</organism>
<accession>A0A2S0MS26</accession>
<comment type="subcellular location">
    <subcellularLocation>
        <location evidence="10">Cell inner membrane</location>
        <topology evidence="10">Lipid-anchor</topology>
        <orientation evidence="10">Periplasmic side</orientation>
    </subcellularLocation>
</comment>
<dbReference type="InterPro" id="IPR003374">
    <property type="entry name" value="ApbE-like_sf"/>
</dbReference>
<feature type="chain" id="PRO_5015375381" description="FAD:protein FMN transferase" evidence="10">
    <location>
        <begin position="24"/>
        <end position="313"/>
    </location>
</feature>
<dbReference type="KEGG" id="thas:C6Y53_13570"/>
<dbReference type="Proteomes" id="UP000237655">
    <property type="component" value="Chromosome"/>
</dbReference>
<dbReference type="PROSITE" id="PS51318">
    <property type="entry name" value="TAT"/>
    <property type="match status" value="1"/>
</dbReference>
<keyword evidence="7 10" id="KW-0274">FAD</keyword>
<name>A0A2S0MS26_9RHOB</name>
<reference evidence="12" key="1">
    <citation type="submission" date="2018-03" db="EMBL/GenBank/DDBJ databases">
        <title>Genomic analysis of the strain SH-1 isolated from shrimp intestine.</title>
        <authorList>
            <person name="Kim Y.-S."/>
            <person name="Kim S.-E."/>
            <person name="Kim K.-H."/>
        </authorList>
    </citation>
    <scope>NUCLEOTIDE SEQUENCE [LARGE SCALE GENOMIC DNA]</scope>
    <source>
        <strain evidence="12">SH-1</strain>
    </source>
</reference>
<keyword evidence="12" id="KW-1185">Reference proteome</keyword>
<proteinExistence type="inferred from homology"/>
<gene>
    <name evidence="11" type="ORF">C6Y53_13570</name>
</gene>
<dbReference type="AlphaFoldDB" id="A0A2S0MS26"/>
<keyword evidence="10" id="KW-1003">Cell membrane</keyword>
<evidence type="ECO:0000256" key="9">
    <source>
        <dbReference type="ARBA" id="ARBA00048540"/>
    </source>
</evidence>
<evidence type="ECO:0000313" key="11">
    <source>
        <dbReference type="EMBL" id="AVO38617.1"/>
    </source>
</evidence>
<comment type="similarity">
    <text evidence="10">Belongs to the ApbE family.</text>
</comment>
<comment type="catalytic activity">
    <reaction evidence="9 10">
        <text>L-threonyl-[protein] + FAD = FMN-L-threonyl-[protein] + AMP + H(+)</text>
        <dbReference type="Rhea" id="RHEA:36847"/>
        <dbReference type="Rhea" id="RHEA-COMP:11060"/>
        <dbReference type="Rhea" id="RHEA-COMP:11061"/>
        <dbReference type="ChEBI" id="CHEBI:15378"/>
        <dbReference type="ChEBI" id="CHEBI:30013"/>
        <dbReference type="ChEBI" id="CHEBI:57692"/>
        <dbReference type="ChEBI" id="CHEBI:74257"/>
        <dbReference type="ChEBI" id="CHEBI:456215"/>
        <dbReference type="EC" id="2.7.1.180"/>
    </reaction>
</comment>
<dbReference type="InterPro" id="IPR006311">
    <property type="entry name" value="TAT_signal"/>
</dbReference>
<dbReference type="PROSITE" id="PS51257">
    <property type="entry name" value="PROKAR_LIPOPROTEIN"/>
    <property type="match status" value="1"/>
</dbReference>
<keyword evidence="10" id="KW-0449">Lipoprotein</keyword>
<dbReference type="PANTHER" id="PTHR30040:SF2">
    <property type="entry name" value="FAD:PROTEIN FMN TRANSFERASE"/>
    <property type="match status" value="1"/>
</dbReference>
<dbReference type="PANTHER" id="PTHR30040">
    <property type="entry name" value="THIAMINE BIOSYNTHESIS LIPOPROTEIN APBE"/>
    <property type="match status" value="1"/>
</dbReference>
<evidence type="ECO:0000256" key="7">
    <source>
        <dbReference type="ARBA" id="ARBA00022827"/>
    </source>
</evidence>
<dbReference type="InterPro" id="IPR024932">
    <property type="entry name" value="ApbE"/>
</dbReference>
<evidence type="ECO:0000256" key="5">
    <source>
        <dbReference type="ARBA" id="ARBA00022679"/>
    </source>
</evidence>
<evidence type="ECO:0000256" key="3">
    <source>
        <dbReference type="ARBA" id="ARBA00016337"/>
    </source>
</evidence>
<keyword evidence="10" id="KW-0997">Cell inner membrane</keyword>